<keyword evidence="9" id="KW-0408">Iron</keyword>
<evidence type="ECO:0000256" key="6">
    <source>
        <dbReference type="ARBA" id="ARBA00022723"/>
    </source>
</evidence>
<organism evidence="13 14">
    <name type="scientific">Coccomyxa viridis</name>
    <dbReference type="NCBI Taxonomy" id="1274662"/>
    <lineage>
        <taxon>Eukaryota</taxon>
        <taxon>Viridiplantae</taxon>
        <taxon>Chlorophyta</taxon>
        <taxon>core chlorophytes</taxon>
        <taxon>Trebouxiophyceae</taxon>
        <taxon>Trebouxiophyceae incertae sedis</taxon>
        <taxon>Coccomyxaceae</taxon>
        <taxon>Coccomyxa</taxon>
    </lineage>
</organism>
<feature type="transmembrane region" description="Helical" evidence="11">
    <location>
        <begin position="155"/>
        <end position="178"/>
    </location>
</feature>
<dbReference type="AlphaFoldDB" id="A0AAV1HUG1"/>
<dbReference type="CDD" id="cd08554">
    <property type="entry name" value="Cyt_b561"/>
    <property type="match status" value="1"/>
</dbReference>
<evidence type="ECO:0000259" key="12">
    <source>
        <dbReference type="PROSITE" id="PS50939"/>
    </source>
</evidence>
<evidence type="ECO:0000313" key="14">
    <source>
        <dbReference type="Proteomes" id="UP001314263"/>
    </source>
</evidence>
<keyword evidence="3" id="KW-0813">Transport</keyword>
<accession>A0AAV1HUG1</accession>
<sequence>MDATYGVLWALPRACWIAFLVLMLIWIVHTQHGFAFSKTMMGSQGFLSYHYVFMTVAWPICMFEAIFSYRAPLYKLPHRNAHKYLHVALQTASGIFIILGLVFVGLFKRYNGEAQFFSVHSWLGAIAIAAYIAQYTAGFWAYLVSRWSPQRKAAFYSVHRFLGSACLLTAFAAILAGLQEVQIFDMWFKYGIKGFDGATAYSMLAIFTPIMALLILIQALVIVFHLVHGQQAIPVSRGAGPAGAVQEARGNKSSLGENGVITLNAL</sequence>
<feature type="transmembrane region" description="Helical" evidence="11">
    <location>
        <begin position="198"/>
        <end position="227"/>
    </location>
</feature>
<evidence type="ECO:0000256" key="7">
    <source>
        <dbReference type="ARBA" id="ARBA00022982"/>
    </source>
</evidence>
<feature type="transmembrane region" description="Helical" evidence="11">
    <location>
        <begin position="7"/>
        <end position="28"/>
    </location>
</feature>
<evidence type="ECO:0000256" key="5">
    <source>
        <dbReference type="ARBA" id="ARBA00022692"/>
    </source>
</evidence>
<keyword evidence="7" id="KW-0249">Electron transport</keyword>
<evidence type="ECO:0000256" key="9">
    <source>
        <dbReference type="ARBA" id="ARBA00023004"/>
    </source>
</evidence>
<dbReference type="PANTHER" id="PTHR10106:SF0">
    <property type="entry name" value="LD36721P"/>
    <property type="match status" value="1"/>
</dbReference>
<keyword evidence="4" id="KW-0349">Heme</keyword>
<evidence type="ECO:0000256" key="4">
    <source>
        <dbReference type="ARBA" id="ARBA00022617"/>
    </source>
</evidence>
<protein>
    <recommendedName>
        <fullName evidence="12">Cytochrome b561 domain-containing protein</fullName>
    </recommendedName>
</protein>
<feature type="transmembrane region" description="Helical" evidence="11">
    <location>
        <begin position="119"/>
        <end position="143"/>
    </location>
</feature>
<feature type="transmembrane region" description="Helical" evidence="11">
    <location>
        <begin position="48"/>
        <end position="67"/>
    </location>
</feature>
<dbReference type="EMBL" id="CAUYUE010000001">
    <property type="protein sequence ID" value="CAK0737361.1"/>
    <property type="molecule type" value="Genomic_DNA"/>
</dbReference>
<dbReference type="Proteomes" id="UP001314263">
    <property type="component" value="Unassembled WGS sequence"/>
</dbReference>
<dbReference type="Pfam" id="PF03188">
    <property type="entry name" value="Cytochrom_B561"/>
    <property type="match status" value="1"/>
</dbReference>
<keyword evidence="6" id="KW-0479">Metal-binding</keyword>
<dbReference type="InterPro" id="IPR006593">
    <property type="entry name" value="Cyt_b561/ferric_Rdtase_TM"/>
</dbReference>
<dbReference type="Gene3D" id="1.20.120.1770">
    <property type="match status" value="1"/>
</dbReference>
<reference evidence="13 14" key="1">
    <citation type="submission" date="2023-10" db="EMBL/GenBank/DDBJ databases">
        <authorList>
            <person name="Maclean D."/>
            <person name="Macfadyen A."/>
        </authorList>
    </citation>
    <scope>NUCLEOTIDE SEQUENCE [LARGE SCALE GENOMIC DNA]</scope>
</reference>
<gene>
    <name evidence="13" type="ORF">CVIRNUC_000899</name>
</gene>
<dbReference type="GO" id="GO:0046872">
    <property type="term" value="F:metal ion binding"/>
    <property type="evidence" value="ECO:0007669"/>
    <property type="project" value="UniProtKB-KW"/>
</dbReference>
<keyword evidence="10 11" id="KW-0472">Membrane</keyword>
<evidence type="ECO:0000256" key="3">
    <source>
        <dbReference type="ARBA" id="ARBA00022448"/>
    </source>
</evidence>
<evidence type="ECO:0000256" key="1">
    <source>
        <dbReference type="ARBA" id="ARBA00001970"/>
    </source>
</evidence>
<proteinExistence type="predicted"/>
<name>A0AAV1HUG1_9CHLO</name>
<keyword evidence="8 11" id="KW-1133">Transmembrane helix</keyword>
<keyword evidence="14" id="KW-1185">Reference proteome</keyword>
<feature type="transmembrane region" description="Helical" evidence="11">
    <location>
        <begin position="87"/>
        <end position="107"/>
    </location>
</feature>
<evidence type="ECO:0000256" key="11">
    <source>
        <dbReference type="SAM" id="Phobius"/>
    </source>
</evidence>
<dbReference type="GO" id="GO:0016491">
    <property type="term" value="F:oxidoreductase activity"/>
    <property type="evidence" value="ECO:0007669"/>
    <property type="project" value="InterPro"/>
</dbReference>
<keyword evidence="5 11" id="KW-0812">Transmembrane</keyword>
<comment type="subcellular location">
    <subcellularLocation>
        <location evidence="2">Membrane</location>
        <topology evidence="2">Multi-pass membrane protein</topology>
    </subcellularLocation>
</comment>
<feature type="domain" description="Cytochrome b561" evidence="12">
    <location>
        <begin position="11"/>
        <end position="227"/>
    </location>
</feature>
<dbReference type="SMART" id="SM00665">
    <property type="entry name" value="B561"/>
    <property type="match status" value="1"/>
</dbReference>
<dbReference type="PANTHER" id="PTHR10106">
    <property type="entry name" value="CYTOCHROME B561-RELATED"/>
    <property type="match status" value="1"/>
</dbReference>
<evidence type="ECO:0000256" key="10">
    <source>
        <dbReference type="ARBA" id="ARBA00023136"/>
    </source>
</evidence>
<evidence type="ECO:0000256" key="2">
    <source>
        <dbReference type="ARBA" id="ARBA00004141"/>
    </source>
</evidence>
<comment type="caution">
    <text evidence="13">The sequence shown here is derived from an EMBL/GenBank/DDBJ whole genome shotgun (WGS) entry which is preliminary data.</text>
</comment>
<comment type="cofactor">
    <cofactor evidence="1">
        <name>heme b</name>
        <dbReference type="ChEBI" id="CHEBI:60344"/>
    </cofactor>
</comment>
<evidence type="ECO:0000313" key="13">
    <source>
        <dbReference type="EMBL" id="CAK0737361.1"/>
    </source>
</evidence>
<dbReference type="InterPro" id="IPR043205">
    <property type="entry name" value="CYB561/CYBRD1-like"/>
</dbReference>
<dbReference type="GO" id="GO:0016020">
    <property type="term" value="C:membrane"/>
    <property type="evidence" value="ECO:0007669"/>
    <property type="project" value="UniProtKB-SubCell"/>
</dbReference>
<dbReference type="PROSITE" id="PS50939">
    <property type="entry name" value="CYTOCHROME_B561"/>
    <property type="match status" value="1"/>
</dbReference>
<evidence type="ECO:0000256" key="8">
    <source>
        <dbReference type="ARBA" id="ARBA00022989"/>
    </source>
</evidence>